<dbReference type="SUPFAM" id="SSF48452">
    <property type="entry name" value="TPR-like"/>
    <property type="match status" value="1"/>
</dbReference>
<dbReference type="Gene3D" id="1.25.40.10">
    <property type="entry name" value="Tetratricopeptide repeat domain"/>
    <property type="match status" value="1"/>
</dbReference>
<dbReference type="PROSITE" id="PS50005">
    <property type="entry name" value="TPR"/>
    <property type="match status" value="1"/>
</dbReference>
<organism evidence="2 3">
    <name type="scientific">Actinoalloteichus hymeniacidonis</name>
    <dbReference type="NCBI Taxonomy" id="340345"/>
    <lineage>
        <taxon>Bacteria</taxon>
        <taxon>Bacillati</taxon>
        <taxon>Actinomycetota</taxon>
        <taxon>Actinomycetes</taxon>
        <taxon>Pseudonocardiales</taxon>
        <taxon>Pseudonocardiaceae</taxon>
        <taxon>Actinoalloteichus</taxon>
    </lineage>
</organism>
<name>A0AAC9HLZ5_9PSEU</name>
<dbReference type="EMBL" id="CP014859">
    <property type="protein sequence ID" value="AOS61584.1"/>
    <property type="molecule type" value="Genomic_DNA"/>
</dbReference>
<feature type="repeat" description="TPR" evidence="1">
    <location>
        <begin position="40"/>
        <end position="73"/>
    </location>
</feature>
<protein>
    <submittedName>
        <fullName evidence="2">Tetratricopeptide repeat</fullName>
    </submittedName>
</protein>
<evidence type="ECO:0000313" key="2">
    <source>
        <dbReference type="EMBL" id="AOS61584.1"/>
    </source>
</evidence>
<dbReference type="RefSeq" id="WP_069846587.1">
    <property type="nucleotide sequence ID" value="NZ_CP014859.1"/>
</dbReference>
<reference evidence="3" key="1">
    <citation type="submission" date="2016-03" db="EMBL/GenBank/DDBJ databases">
        <title>Complete genome sequence of the type strain Actinoalloteichus hymeniacidonis DSM 45092.</title>
        <authorList>
            <person name="Schaffert L."/>
            <person name="Albersmeier A."/>
            <person name="Winkler A."/>
            <person name="Kalinowski J."/>
            <person name="Zotchev S."/>
            <person name="Ruckert C."/>
        </authorList>
    </citation>
    <scope>NUCLEOTIDE SEQUENCE [LARGE SCALE GENOMIC DNA]</scope>
    <source>
        <strain evidence="3">HPA177(T) (DSM 45092(T))</strain>
    </source>
</reference>
<keyword evidence="1" id="KW-0802">TPR repeat</keyword>
<proteinExistence type="predicted"/>
<dbReference type="KEGG" id="ahm:TL08_03765"/>
<dbReference type="InterPro" id="IPR019734">
    <property type="entry name" value="TPR_rpt"/>
</dbReference>
<evidence type="ECO:0000256" key="1">
    <source>
        <dbReference type="PROSITE-ProRule" id="PRU00339"/>
    </source>
</evidence>
<dbReference type="SMART" id="SM00028">
    <property type="entry name" value="TPR"/>
    <property type="match status" value="2"/>
</dbReference>
<keyword evidence="3" id="KW-1185">Reference proteome</keyword>
<sequence>MSSEEFFEAFRRAEALLANRRPLEALRALGPVLEENPDTHSVQILAGRAYLHTAQFARAEQAFTAAVDLDPADHYARLALGRTLQRQGRFTEALTQIKMAAAMHPTPEYQDALGEVSARVALQDR</sequence>
<dbReference type="Proteomes" id="UP000095210">
    <property type="component" value="Chromosome"/>
</dbReference>
<dbReference type="AlphaFoldDB" id="A0AAC9HLZ5"/>
<dbReference type="Pfam" id="PF14559">
    <property type="entry name" value="TPR_19"/>
    <property type="match status" value="1"/>
</dbReference>
<gene>
    <name evidence="2" type="ORF">TL08_03765</name>
</gene>
<accession>A0AAC9HLZ5</accession>
<dbReference type="InterPro" id="IPR011990">
    <property type="entry name" value="TPR-like_helical_dom_sf"/>
</dbReference>
<evidence type="ECO:0000313" key="3">
    <source>
        <dbReference type="Proteomes" id="UP000095210"/>
    </source>
</evidence>